<gene>
    <name evidence="1" type="ORF">PAESOLCIP111_04544</name>
</gene>
<sequence>MAKPIRAIKKTIRTEEEKKKESLDQLASELADHDAALKKTLELVRELHDSGILEAAHAMLKAKTDIAKIAVEQATRKPVTNMIHHVMGAAGVMAEIEPELTKKLLTSVAAGMEEAKDHLSSPPKVGLLDLLKAMNDPDVNRAVGFGIRFLKGMGKGLKE</sequence>
<evidence type="ECO:0000313" key="2">
    <source>
        <dbReference type="Proteomes" id="UP000693672"/>
    </source>
</evidence>
<dbReference type="Proteomes" id="UP000693672">
    <property type="component" value="Unassembled WGS sequence"/>
</dbReference>
<dbReference type="PANTHER" id="PTHR38433:SF1">
    <property type="entry name" value="DUF1641 DOMAIN-CONTAINING PROTEIN"/>
    <property type="match status" value="1"/>
</dbReference>
<dbReference type="PANTHER" id="PTHR38433">
    <property type="match status" value="1"/>
</dbReference>
<evidence type="ECO:0008006" key="3">
    <source>
        <dbReference type="Google" id="ProtNLM"/>
    </source>
</evidence>
<dbReference type="InterPro" id="IPR012440">
    <property type="entry name" value="DUF1641"/>
</dbReference>
<reference evidence="1" key="1">
    <citation type="submission" date="2021-06" db="EMBL/GenBank/DDBJ databases">
        <authorList>
            <person name="Criscuolo A."/>
        </authorList>
    </citation>
    <scope>NUCLEOTIDE SEQUENCE</scope>
    <source>
        <strain evidence="1">CIP111600</strain>
    </source>
</reference>
<protein>
    <recommendedName>
        <fullName evidence="3">DUF1641 domain-containing protein</fullName>
    </recommendedName>
</protein>
<comment type="caution">
    <text evidence="1">The sequence shown here is derived from an EMBL/GenBank/DDBJ whole genome shotgun (WGS) entry which is preliminary data.</text>
</comment>
<proteinExistence type="predicted"/>
<keyword evidence="2" id="KW-1185">Reference proteome</keyword>
<dbReference type="Pfam" id="PF07849">
    <property type="entry name" value="DUF1641"/>
    <property type="match status" value="1"/>
</dbReference>
<accession>A0A916K4V7</accession>
<dbReference type="EMBL" id="CAJVAS010000025">
    <property type="protein sequence ID" value="CAG7643746.1"/>
    <property type="molecule type" value="Genomic_DNA"/>
</dbReference>
<evidence type="ECO:0000313" key="1">
    <source>
        <dbReference type="EMBL" id="CAG7643746.1"/>
    </source>
</evidence>
<organism evidence="1 2">
    <name type="scientific">Paenibacillus solanacearum</name>
    <dbReference type="NCBI Taxonomy" id="2048548"/>
    <lineage>
        <taxon>Bacteria</taxon>
        <taxon>Bacillati</taxon>
        <taxon>Bacillota</taxon>
        <taxon>Bacilli</taxon>
        <taxon>Bacillales</taxon>
        <taxon>Paenibacillaceae</taxon>
        <taxon>Paenibacillus</taxon>
    </lineage>
</organism>
<dbReference type="AlphaFoldDB" id="A0A916K4V7"/>
<name>A0A916K4V7_9BACL</name>
<dbReference type="RefSeq" id="WP_218094254.1">
    <property type="nucleotide sequence ID" value="NZ_CAJVAS010000025.1"/>
</dbReference>